<proteinExistence type="predicted"/>
<accession>A0ABQ5EXP7</accession>
<dbReference type="EMBL" id="BQNB010016765">
    <property type="protein sequence ID" value="GJT55533.1"/>
    <property type="molecule type" value="Genomic_DNA"/>
</dbReference>
<keyword evidence="2" id="KW-1185">Reference proteome</keyword>
<organism evidence="1 2">
    <name type="scientific">Tanacetum coccineum</name>
    <dbReference type="NCBI Taxonomy" id="301880"/>
    <lineage>
        <taxon>Eukaryota</taxon>
        <taxon>Viridiplantae</taxon>
        <taxon>Streptophyta</taxon>
        <taxon>Embryophyta</taxon>
        <taxon>Tracheophyta</taxon>
        <taxon>Spermatophyta</taxon>
        <taxon>Magnoliopsida</taxon>
        <taxon>eudicotyledons</taxon>
        <taxon>Gunneridae</taxon>
        <taxon>Pentapetalae</taxon>
        <taxon>asterids</taxon>
        <taxon>campanulids</taxon>
        <taxon>Asterales</taxon>
        <taxon>Asteraceae</taxon>
        <taxon>Asteroideae</taxon>
        <taxon>Anthemideae</taxon>
        <taxon>Anthemidinae</taxon>
        <taxon>Tanacetum</taxon>
    </lineage>
</organism>
<reference evidence="1" key="2">
    <citation type="submission" date="2022-01" db="EMBL/GenBank/DDBJ databases">
        <authorList>
            <person name="Yamashiro T."/>
            <person name="Shiraishi A."/>
            <person name="Satake H."/>
            <person name="Nakayama K."/>
        </authorList>
    </citation>
    <scope>NUCLEOTIDE SEQUENCE</scope>
</reference>
<sequence length="191" mass="21038">MGWSVRWAWWFRCMGGEGNAVVVVLGRLYEGRCYVCLAWVVEWDCPNLEVKQKVVMKVGCIWCHRAMEISSQVDVTGNNDFVGREVSMATVYHGVGRCLASSRDQSKQRKGRSGGWLMSDRVGSGLYNGAEADGVTRDNDEGEGVCVACAKYYGRVESQVVSIPVSRQGERMPLVSIFQGGLESVIGLENA</sequence>
<gene>
    <name evidence="1" type="ORF">Tco_0990587</name>
</gene>
<evidence type="ECO:0000313" key="1">
    <source>
        <dbReference type="EMBL" id="GJT55533.1"/>
    </source>
</evidence>
<protein>
    <submittedName>
        <fullName evidence="1">Uncharacterized protein</fullName>
    </submittedName>
</protein>
<dbReference type="Proteomes" id="UP001151760">
    <property type="component" value="Unassembled WGS sequence"/>
</dbReference>
<name>A0ABQ5EXP7_9ASTR</name>
<evidence type="ECO:0000313" key="2">
    <source>
        <dbReference type="Proteomes" id="UP001151760"/>
    </source>
</evidence>
<comment type="caution">
    <text evidence="1">The sequence shown here is derived from an EMBL/GenBank/DDBJ whole genome shotgun (WGS) entry which is preliminary data.</text>
</comment>
<reference evidence="1" key="1">
    <citation type="journal article" date="2022" name="Int. J. Mol. Sci.">
        <title>Draft Genome of Tanacetum Coccineum: Genomic Comparison of Closely Related Tanacetum-Family Plants.</title>
        <authorList>
            <person name="Yamashiro T."/>
            <person name="Shiraishi A."/>
            <person name="Nakayama K."/>
            <person name="Satake H."/>
        </authorList>
    </citation>
    <scope>NUCLEOTIDE SEQUENCE</scope>
</reference>